<dbReference type="Pfam" id="PF01609">
    <property type="entry name" value="DDE_Tnp_1"/>
    <property type="match status" value="1"/>
</dbReference>
<dbReference type="NCBIfam" id="NF033591">
    <property type="entry name" value="transpos_IS4_2"/>
    <property type="match status" value="1"/>
</dbReference>
<dbReference type="InterPro" id="IPR012337">
    <property type="entry name" value="RNaseH-like_sf"/>
</dbReference>
<dbReference type="InterPro" id="IPR002559">
    <property type="entry name" value="Transposase_11"/>
</dbReference>
<keyword evidence="1" id="KW-1133">Transmembrane helix</keyword>
<evidence type="ECO:0000313" key="4">
    <source>
        <dbReference type="Proteomes" id="UP000430345"/>
    </source>
</evidence>
<feature type="transmembrane region" description="Helical" evidence="1">
    <location>
        <begin position="301"/>
        <end position="320"/>
    </location>
</feature>
<dbReference type="PANTHER" id="PTHR35404:SF8">
    <property type="entry name" value="TRANSPOSASE OF TN10"/>
    <property type="match status" value="1"/>
</dbReference>
<protein>
    <submittedName>
        <fullName evidence="3">IS4 family transposase</fullName>
    </submittedName>
</protein>
<organism evidence="3 4">
    <name type="scientific">Clostridium tarantellae</name>
    <dbReference type="NCBI Taxonomy" id="39493"/>
    <lineage>
        <taxon>Bacteria</taxon>
        <taxon>Bacillati</taxon>
        <taxon>Bacillota</taxon>
        <taxon>Clostridia</taxon>
        <taxon>Eubacteriales</taxon>
        <taxon>Clostridiaceae</taxon>
        <taxon>Clostridium</taxon>
    </lineage>
</organism>
<dbReference type="Proteomes" id="UP000430345">
    <property type="component" value="Unassembled WGS sequence"/>
</dbReference>
<dbReference type="OrthoDB" id="468082at2"/>
<evidence type="ECO:0000256" key="1">
    <source>
        <dbReference type="SAM" id="Phobius"/>
    </source>
</evidence>
<dbReference type="SUPFAM" id="SSF53098">
    <property type="entry name" value="Ribonuclease H-like"/>
    <property type="match status" value="1"/>
</dbReference>
<dbReference type="GO" id="GO:0006313">
    <property type="term" value="P:DNA transposition"/>
    <property type="evidence" value="ECO:0007669"/>
    <property type="project" value="InterPro"/>
</dbReference>
<keyword evidence="4" id="KW-1185">Reference proteome</keyword>
<proteinExistence type="predicted"/>
<evidence type="ECO:0000259" key="2">
    <source>
        <dbReference type="Pfam" id="PF01609"/>
    </source>
</evidence>
<dbReference type="InterPro" id="IPR047658">
    <property type="entry name" value="IS4-like_transpos"/>
</dbReference>
<dbReference type="RefSeq" id="WP_152888931.1">
    <property type="nucleotide sequence ID" value="NZ_WHJC01000066.1"/>
</dbReference>
<evidence type="ECO:0000313" key="3">
    <source>
        <dbReference type="EMBL" id="MPQ43424.1"/>
    </source>
</evidence>
<dbReference type="EMBL" id="WHJC01000066">
    <property type="protein sequence ID" value="MPQ43424.1"/>
    <property type="molecule type" value="Genomic_DNA"/>
</dbReference>
<reference evidence="3 4" key="1">
    <citation type="submission" date="2019-10" db="EMBL/GenBank/DDBJ databases">
        <title>The Genome Sequence of Clostridium tarantellae Isolated from Fish Brain.</title>
        <authorList>
            <person name="Bano L."/>
            <person name="Kiel M."/>
            <person name="Sales G."/>
            <person name="Doxey A.C."/>
            <person name="Mansfield M.J."/>
            <person name="Schiavone M."/>
            <person name="Rossetto O."/>
            <person name="Pirazzini M."/>
            <person name="Dobrindt U."/>
            <person name="Montecucco C."/>
        </authorList>
    </citation>
    <scope>NUCLEOTIDE SEQUENCE [LARGE SCALE GENOMIC DNA]</scope>
    <source>
        <strain evidence="3 4">DSM 3997</strain>
    </source>
</reference>
<name>A0A6I1MKD3_9CLOT</name>
<dbReference type="GO" id="GO:0003677">
    <property type="term" value="F:DNA binding"/>
    <property type="evidence" value="ECO:0007669"/>
    <property type="project" value="InterPro"/>
</dbReference>
<dbReference type="PANTHER" id="PTHR35404">
    <property type="entry name" value="TRANSPOSASE OF TN10"/>
    <property type="match status" value="1"/>
</dbReference>
<comment type="caution">
    <text evidence="3">The sequence shown here is derived from an EMBL/GenBank/DDBJ whole genome shotgun (WGS) entry which is preliminary data.</text>
</comment>
<gene>
    <name evidence="3" type="ORF">GBZ86_06585</name>
</gene>
<accession>A0A6I1MKD3</accession>
<dbReference type="AlphaFoldDB" id="A0A6I1MKD3"/>
<keyword evidence="1" id="KW-0812">Transmembrane</keyword>
<sequence>MIKINDQEYITTNLLKNLEKMVPLSLNRLKNLAALVFGIVIGESVLVSNIAQELKDNYSEGTEASKIKRIYRFLLNDKFDSEEIYRFFIYNALKNYKNFNNKIDVIVDHTTIEDKFVILQFVMRVGKRSVPLWYKVFRYKEEGNKSFTYVKEGLNFVYSILKPYNFEVTILADRGFKSIDLFKFIEEDLKWYYCIRCTKDMLIEIQNKPNIKVLSDIKLTKSRAKYFYDVKLSAQEHVCNLAINKDSDSDDAWYIANNIDGPKAILRYKRRFEIEETFKDFKSGGFNLEETWSKNITFIKNLYLCISIAYYFVISIGTICMKNKKNKIISVTRKLKGKERRVYSLFRSGLKWIKRAYYQCRKKYYLKFSFLIYEL</sequence>
<dbReference type="GO" id="GO:0004803">
    <property type="term" value="F:transposase activity"/>
    <property type="evidence" value="ECO:0007669"/>
    <property type="project" value="InterPro"/>
</dbReference>
<feature type="domain" description="Transposase IS4-like" evidence="2">
    <location>
        <begin position="151"/>
        <end position="296"/>
    </location>
</feature>
<keyword evidence="1" id="KW-0472">Membrane</keyword>